<keyword evidence="7" id="KW-0812">Transmembrane</keyword>
<evidence type="ECO:0000313" key="9">
    <source>
        <dbReference type="EMBL" id="PXW75053.1"/>
    </source>
</evidence>
<evidence type="ECO:0000313" key="10">
    <source>
        <dbReference type="Proteomes" id="UP000248014"/>
    </source>
</evidence>
<feature type="transmembrane region" description="Helical" evidence="7">
    <location>
        <begin position="20"/>
        <end position="42"/>
    </location>
</feature>
<dbReference type="GO" id="GO:0008360">
    <property type="term" value="P:regulation of cell shape"/>
    <property type="evidence" value="ECO:0007669"/>
    <property type="project" value="UniProtKB-KW"/>
</dbReference>
<feature type="coiled-coil region" evidence="5">
    <location>
        <begin position="87"/>
        <end position="126"/>
    </location>
</feature>
<dbReference type="PANTHER" id="PTHR34138">
    <property type="entry name" value="CELL SHAPE-DETERMINING PROTEIN MREC"/>
    <property type="match status" value="1"/>
</dbReference>
<evidence type="ECO:0000256" key="6">
    <source>
        <dbReference type="SAM" id="MobiDB-lite"/>
    </source>
</evidence>
<keyword evidence="10" id="KW-1185">Reference proteome</keyword>
<dbReference type="OrthoDB" id="8478127at2"/>
<sequence>MAPPRNRRPGFSRKAQLQIFTGYLLAFTGAFAGLLLLALSHFDPAAFSAVRSLATEVSAPPARLLTGMRVGVQQGWREVSAYFYAGSKNAELQREAERNRIRLIEARALKQENRELRRLLGLIKQEGRPVATARLINSSASSSRRFATLDVGSRQGVQRGQPVRAQRGLIGRVLETGPNTSRVLLLSDAENVVPVRRARDGTVAFSQGRGDGRVDIKLIDIGINPFKVGDVMVTSGNGGIYPPNVPVAIIEKLTGDGAIGKLLANPAATDFVIVQEMYEPELADPAASGLPPANTQAAAPLAAPRRAEPATDAAPETAQTPATTPADPASQPRAEGQQRP</sequence>
<reference evidence="9 10" key="1">
    <citation type="submission" date="2018-05" db="EMBL/GenBank/DDBJ databases">
        <title>Genomic Encyclopedia of Type Strains, Phase IV (KMG-IV): sequencing the most valuable type-strain genomes for metagenomic binning, comparative biology and taxonomic classification.</title>
        <authorList>
            <person name="Goeker M."/>
        </authorList>
    </citation>
    <scope>NUCLEOTIDE SEQUENCE [LARGE SCALE GENOMIC DNA]</scope>
    <source>
        <strain evidence="9 10">DSM 3183</strain>
    </source>
</reference>
<dbReference type="InterPro" id="IPR042177">
    <property type="entry name" value="Cell/Rod_1"/>
</dbReference>
<name>A0A2V3V004_9SPHN</name>
<dbReference type="NCBIfam" id="TIGR00219">
    <property type="entry name" value="mreC"/>
    <property type="match status" value="1"/>
</dbReference>
<protein>
    <recommendedName>
        <fullName evidence="2">Cell shape-determining protein MreC</fullName>
    </recommendedName>
    <alternativeName>
        <fullName evidence="4">Cell shape protein MreC</fullName>
    </alternativeName>
</protein>
<dbReference type="Gene3D" id="2.40.10.350">
    <property type="entry name" value="Rod shape-determining protein MreC, domain 2"/>
    <property type="match status" value="1"/>
</dbReference>
<dbReference type="InterPro" id="IPR042175">
    <property type="entry name" value="Cell/Rod_MreC_2"/>
</dbReference>
<comment type="similarity">
    <text evidence="1">Belongs to the MreC family.</text>
</comment>
<evidence type="ECO:0000256" key="3">
    <source>
        <dbReference type="ARBA" id="ARBA00022960"/>
    </source>
</evidence>
<keyword evidence="7" id="KW-0472">Membrane</keyword>
<keyword evidence="7" id="KW-1133">Transmembrane helix</keyword>
<dbReference type="EMBL" id="QJJM01000007">
    <property type="protein sequence ID" value="PXW75053.1"/>
    <property type="molecule type" value="Genomic_DNA"/>
</dbReference>
<dbReference type="InterPro" id="IPR007221">
    <property type="entry name" value="MreC"/>
</dbReference>
<evidence type="ECO:0000256" key="4">
    <source>
        <dbReference type="ARBA" id="ARBA00032089"/>
    </source>
</evidence>
<dbReference type="GO" id="GO:0005886">
    <property type="term" value="C:plasma membrane"/>
    <property type="evidence" value="ECO:0007669"/>
    <property type="project" value="TreeGrafter"/>
</dbReference>
<gene>
    <name evidence="9" type="ORF">C7451_10721</name>
</gene>
<dbReference type="NCBIfam" id="NF010513">
    <property type="entry name" value="PRK13922.12-3"/>
    <property type="match status" value="1"/>
</dbReference>
<accession>A0A2V3V004</accession>
<dbReference type="Proteomes" id="UP000248014">
    <property type="component" value="Unassembled WGS sequence"/>
</dbReference>
<dbReference type="AlphaFoldDB" id="A0A2V3V004"/>
<evidence type="ECO:0000259" key="8">
    <source>
        <dbReference type="Pfam" id="PF04085"/>
    </source>
</evidence>
<proteinExistence type="inferred from homology"/>
<dbReference type="PANTHER" id="PTHR34138:SF1">
    <property type="entry name" value="CELL SHAPE-DETERMINING PROTEIN MREC"/>
    <property type="match status" value="1"/>
</dbReference>
<dbReference type="Gene3D" id="2.40.10.340">
    <property type="entry name" value="Rod shape-determining protein MreC, domain 1"/>
    <property type="match status" value="1"/>
</dbReference>
<dbReference type="RefSeq" id="WP_110298813.1">
    <property type="nucleotide sequence ID" value="NZ_QJJM01000007.1"/>
</dbReference>
<feature type="domain" description="Rod shape-determining protein MreC beta-barrel core" evidence="8">
    <location>
        <begin position="136"/>
        <end position="256"/>
    </location>
</feature>
<evidence type="ECO:0000256" key="7">
    <source>
        <dbReference type="SAM" id="Phobius"/>
    </source>
</evidence>
<feature type="compositionally biased region" description="Low complexity" evidence="6">
    <location>
        <begin position="290"/>
        <end position="332"/>
    </location>
</feature>
<evidence type="ECO:0000256" key="5">
    <source>
        <dbReference type="SAM" id="Coils"/>
    </source>
</evidence>
<keyword evidence="5" id="KW-0175">Coiled coil</keyword>
<keyword evidence="3" id="KW-0133">Cell shape</keyword>
<feature type="region of interest" description="Disordered" evidence="6">
    <location>
        <begin position="284"/>
        <end position="340"/>
    </location>
</feature>
<evidence type="ECO:0000256" key="2">
    <source>
        <dbReference type="ARBA" id="ARBA00013855"/>
    </source>
</evidence>
<dbReference type="Pfam" id="PF04085">
    <property type="entry name" value="MreC"/>
    <property type="match status" value="1"/>
</dbReference>
<evidence type="ECO:0000256" key="1">
    <source>
        <dbReference type="ARBA" id="ARBA00009369"/>
    </source>
</evidence>
<comment type="caution">
    <text evidence="9">The sequence shown here is derived from an EMBL/GenBank/DDBJ whole genome shotgun (WGS) entry which is preliminary data.</text>
</comment>
<organism evidence="9 10">
    <name type="scientific">Blastomonas natatoria</name>
    <dbReference type="NCBI Taxonomy" id="34015"/>
    <lineage>
        <taxon>Bacteria</taxon>
        <taxon>Pseudomonadati</taxon>
        <taxon>Pseudomonadota</taxon>
        <taxon>Alphaproteobacteria</taxon>
        <taxon>Sphingomonadales</taxon>
        <taxon>Sphingomonadaceae</taxon>
        <taxon>Blastomonas</taxon>
    </lineage>
</organism>
<dbReference type="InterPro" id="IPR055342">
    <property type="entry name" value="MreC_beta-barrel_core"/>
</dbReference>